<evidence type="ECO:0000313" key="2">
    <source>
        <dbReference type="Proteomes" id="UP001054821"/>
    </source>
</evidence>
<reference evidence="1 2" key="1">
    <citation type="journal article" date="2022" name="G3 (Bethesda)">
        <title>Whole-genome sequence and methylome profiling of the almond [Prunus dulcis (Mill.) D.A. Webb] cultivar 'Nonpareil'.</title>
        <authorList>
            <person name="D'Amico-Willman K.M."/>
            <person name="Ouma W.Z."/>
            <person name="Meulia T."/>
            <person name="Sideli G.M."/>
            <person name="Gradziel T.M."/>
            <person name="Fresnedo-Ramirez J."/>
        </authorList>
    </citation>
    <scope>NUCLEOTIDE SEQUENCE [LARGE SCALE GENOMIC DNA]</scope>
    <source>
        <strain evidence="1">Clone GOH B32 T37-40</strain>
    </source>
</reference>
<protein>
    <submittedName>
        <fullName evidence="1">Uncharacterized protein</fullName>
    </submittedName>
</protein>
<organism evidence="1 2">
    <name type="scientific">Prunus dulcis</name>
    <name type="common">Almond</name>
    <name type="synonym">Amygdalus dulcis</name>
    <dbReference type="NCBI Taxonomy" id="3755"/>
    <lineage>
        <taxon>Eukaryota</taxon>
        <taxon>Viridiplantae</taxon>
        <taxon>Streptophyta</taxon>
        <taxon>Embryophyta</taxon>
        <taxon>Tracheophyta</taxon>
        <taxon>Spermatophyta</taxon>
        <taxon>Magnoliopsida</taxon>
        <taxon>eudicotyledons</taxon>
        <taxon>Gunneridae</taxon>
        <taxon>Pentapetalae</taxon>
        <taxon>rosids</taxon>
        <taxon>fabids</taxon>
        <taxon>Rosales</taxon>
        <taxon>Rosaceae</taxon>
        <taxon>Amygdaloideae</taxon>
        <taxon>Amygdaleae</taxon>
        <taxon>Prunus</taxon>
    </lineage>
</organism>
<evidence type="ECO:0000313" key="1">
    <source>
        <dbReference type="EMBL" id="KAI5347910.1"/>
    </source>
</evidence>
<comment type="caution">
    <text evidence="1">The sequence shown here is derived from an EMBL/GenBank/DDBJ whole genome shotgun (WGS) entry which is preliminary data.</text>
</comment>
<dbReference type="Proteomes" id="UP001054821">
    <property type="component" value="Chromosome 1"/>
</dbReference>
<gene>
    <name evidence="1" type="ORF">L3X38_000797</name>
</gene>
<accession>A0AAD4WQU3</accession>
<proteinExistence type="predicted"/>
<dbReference type="AlphaFoldDB" id="A0AAD4WQU3"/>
<dbReference type="EMBL" id="JAJFAZ020000001">
    <property type="protein sequence ID" value="KAI5347910.1"/>
    <property type="molecule type" value="Genomic_DNA"/>
</dbReference>
<sequence length="112" mass="12972">MSALIVWLELRTSSNIIVVHFTWQLKARLEMLLNHSMPTLTVWYRCALHLAIEGSFGDALKPFHVSFDSLVGAPNFFKYYRCTLHLTIESSIVDALKLFEDMLFFQCKDLES</sequence>
<name>A0AAD4WQU3_PRUDU</name>
<keyword evidence="2" id="KW-1185">Reference proteome</keyword>